<dbReference type="Proteomes" id="UP000031668">
    <property type="component" value="Unassembled WGS sequence"/>
</dbReference>
<reference evidence="1 2" key="1">
    <citation type="journal article" date="2014" name="Genome Biol. Evol.">
        <title>The genome of the myxosporean Thelohanellus kitauei shows adaptations to nutrient acquisition within its fish host.</title>
        <authorList>
            <person name="Yang Y."/>
            <person name="Xiong J."/>
            <person name="Zhou Z."/>
            <person name="Huo F."/>
            <person name="Miao W."/>
            <person name="Ran C."/>
            <person name="Liu Y."/>
            <person name="Zhang J."/>
            <person name="Feng J."/>
            <person name="Wang M."/>
            <person name="Wang M."/>
            <person name="Wang L."/>
            <person name="Yao B."/>
        </authorList>
    </citation>
    <scope>NUCLEOTIDE SEQUENCE [LARGE SCALE GENOMIC DNA]</scope>
    <source>
        <strain evidence="1">Wuqing</strain>
    </source>
</reference>
<accession>A0A0C2MEE4</accession>
<evidence type="ECO:0000313" key="1">
    <source>
        <dbReference type="EMBL" id="KII65506.1"/>
    </source>
</evidence>
<protein>
    <submittedName>
        <fullName evidence="1">Uncharacterized protein</fullName>
    </submittedName>
</protein>
<comment type="caution">
    <text evidence="1">The sequence shown here is derived from an EMBL/GenBank/DDBJ whole genome shotgun (WGS) entry which is preliminary data.</text>
</comment>
<evidence type="ECO:0000313" key="2">
    <source>
        <dbReference type="Proteomes" id="UP000031668"/>
    </source>
</evidence>
<dbReference type="EMBL" id="JWZT01003805">
    <property type="protein sequence ID" value="KII65506.1"/>
    <property type="molecule type" value="Genomic_DNA"/>
</dbReference>
<sequence>MSKAALALMQEARLRVVSRLLQPFKTPYNICLSWHQTFDSEESSDSIVHSCKEHEAGLQELEARMNSLEFDEDSQQLSKDVQIVNRDYERMILTKEKYKNQVNTKLDSESSSTEGVKIDPYSTTHLEKFRRLSPSLHLEFHYLRSTCPISKTVISRRARSPSCLSERRRLLQSMPFVNGLRERHNGESCVRSLYRSAADCSDPPLFVADFRLSRFNSLVIFGSNLPCEQTL</sequence>
<organism evidence="1 2">
    <name type="scientific">Thelohanellus kitauei</name>
    <name type="common">Myxosporean</name>
    <dbReference type="NCBI Taxonomy" id="669202"/>
    <lineage>
        <taxon>Eukaryota</taxon>
        <taxon>Metazoa</taxon>
        <taxon>Cnidaria</taxon>
        <taxon>Myxozoa</taxon>
        <taxon>Myxosporea</taxon>
        <taxon>Bivalvulida</taxon>
        <taxon>Platysporina</taxon>
        <taxon>Myxobolidae</taxon>
        <taxon>Thelohanellus</taxon>
    </lineage>
</organism>
<name>A0A0C2MEE4_THEKT</name>
<keyword evidence="2" id="KW-1185">Reference proteome</keyword>
<dbReference type="AlphaFoldDB" id="A0A0C2MEE4"/>
<gene>
    <name evidence="1" type="ORF">RF11_05158</name>
</gene>
<proteinExistence type="predicted"/>